<protein>
    <submittedName>
        <fullName evidence="11">Sialic acid TRAP transporter permease protein SiaT</fullName>
    </submittedName>
</protein>
<feature type="domain" description="Tripartite ATP-independent periplasmic transporters DctQ component" evidence="10">
    <location>
        <begin position="26"/>
        <end position="151"/>
    </location>
</feature>
<evidence type="ECO:0000259" key="10">
    <source>
        <dbReference type="Pfam" id="PF04290"/>
    </source>
</evidence>
<keyword evidence="5 9" id="KW-0812">Transmembrane</keyword>
<accession>A0A1X9M8G3</accession>
<evidence type="ECO:0000313" key="11">
    <source>
        <dbReference type="EMBL" id="ARK29739.1"/>
    </source>
</evidence>
<dbReference type="InterPro" id="IPR055348">
    <property type="entry name" value="DctQ"/>
</dbReference>
<evidence type="ECO:0000256" key="2">
    <source>
        <dbReference type="ARBA" id="ARBA00022448"/>
    </source>
</evidence>
<feature type="transmembrane region" description="Helical" evidence="9">
    <location>
        <begin position="55"/>
        <end position="80"/>
    </location>
</feature>
<keyword evidence="4" id="KW-0997">Cell inner membrane</keyword>
<evidence type="ECO:0000256" key="1">
    <source>
        <dbReference type="ARBA" id="ARBA00004429"/>
    </source>
</evidence>
<dbReference type="GO" id="GO:0005886">
    <property type="term" value="C:plasma membrane"/>
    <property type="evidence" value="ECO:0007669"/>
    <property type="project" value="UniProtKB-SubCell"/>
</dbReference>
<dbReference type="Pfam" id="PF04290">
    <property type="entry name" value="DctQ"/>
    <property type="match status" value="1"/>
</dbReference>
<dbReference type="AlphaFoldDB" id="A0A1X9M8G3"/>
<gene>
    <name evidence="11" type="primary">siaT_4</name>
    <name evidence="11" type="ORF">BkAM31D_07625</name>
</gene>
<keyword evidence="3" id="KW-1003">Cell membrane</keyword>
<comment type="subcellular location">
    <subcellularLocation>
        <location evidence="1">Cell inner membrane</location>
        <topology evidence="1">Multi-pass membrane protein</topology>
    </subcellularLocation>
</comment>
<name>A0A1X9M8G3_9BACI</name>
<dbReference type="InterPro" id="IPR007387">
    <property type="entry name" value="TRAP_DctQ"/>
</dbReference>
<evidence type="ECO:0000313" key="12">
    <source>
        <dbReference type="Proteomes" id="UP000193006"/>
    </source>
</evidence>
<proteinExistence type="inferred from homology"/>
<evidence type="ECO:0000256" key="9">
    <source>
        <dbReference type="SAM" id="Phobius"/>
    </source>
</evidence>
<evidence type="ECO:0000256" key="8">
    <source>
        <dbReference type="ARBA" id="ARBA00038436"/>
    </source>
</evidence>
<evidence type="ECO:0000256" key="6">
    <source>
        <dbReference type="ARBA" id="ARBA00022989"/>
    </source>
</evidence>
<sequence>MKTLKMVRDGLTRLQLGFSLILLTLMTLSIIYQVFSRQVLGTAPAWTEQLSKLLFVWVSFMGIAYGFKAKLHIGVGLFVGMLPEKLQDVFDYIAKGLIILFGVVLVYYGMEFTILMNNSTIPGLGITSSVLYAAIPVTGFFVLLYGVELLFKKGLHEKYDDVSEE</sequence>
<keyword evidence="6 9" id="KW-1133">Transmembrane helix</keyword>
<comment type="similarity">
    <text evidence="8">Belongs to the TRAP transporter small permease family.</text>
</comment>
<organism evidence="11 12">
    <name type="scientific">Halalkalibacter krulwichiae</name>
    <dbReference type="NCBI Taxonomy" id="199441"/>
    <lineage>
        <taxon>Bacteria</taxon>
        <taxon>Bacillati</taxon>
        <taxon>Bacillota</taxon>
        <taxon>Bacilli</taxon>
        <taxon>Bacillales</taxon>
        <taxon>Bacillaceae</taxon>
        <taxon>Halalkalibacter</taxon>
    </lineage>
</organism>
<dbReference type="PANTHER" id="PTHR35011">
    <property type="entry name" value="2,3-DIKETO-L-GULONATE TRAP TRANSPORTER SMALL PERMEASE PROTEIN YIAM"/>
    <property type="match status" value="1"/>
</dbReference>
<keyword evidence="2" id="KW-0813">Transport</keyword>
<dbReference type="GO" id="GO:0022857">
    <property type="term" value="F:transmembrane transporter activity"/>
    <property type="evidence" value="ECO:0007669"/>
    <property type="project" value="TreeGrafter"/>
</dbReference>
<feature type="transmembrane region" description="Helical" evidence="9">
    <location>
        <begin position="12"/>
        <end position="35"/>
    </location>
</feature>
<feature type="transmembrane region" description="Helical" evidence="9">
    <location>
        <begin position="92"/>
        <end position="110"/>
    </location>
</feature>
<evidence type="ECO:0000256" key="7">
    <source>
        <dbReference type="ARBA" id="ARBA00023136"/>
    </source>
</evidence>
<keyword evidence="12" id="KW-1185">Reference proteome</keyword>
<dbReference type="KEGG" id="bkw:BkAM31D_07625"/>
<reference evidence="11 12" key="1">
    <citation type="submission" date="2017-04" db="EMBL/GenBank/DDBJ databases">
        <title>Bacillus krulwichiae AM31D Genome sequencing and assembly.</title>
        <authorList>
            <person name="Krulwich T.A."/>
            <person name="Anastor L."/>
            <person name="Ehrlich R."/>
            <person name="Ehrlich G.D."/>
            <person name="Janto B."/>
        </authorList>
    </citation>
    <scope>NUCLEOTIDE SEQUENCE [LARGE SCALE GENOMIC DNA]</scope>
    <source>
        <strain evidence="11 12">AM31D</strain>
    </source>
</reference>
<keyword evidence="7 9" id="KW-0472">Membrane</keyword>
<dbReference type="EMBL" id="CP020814">
    <property type="protein sequence ID" value="ARK29739.1"/>
    <property type="molecule type" value="Genomic_DNA"/>
</dbReference>
<dbReference type="STRING" id="199441.BkAM31D_07625"/>
<evidence type="ECO:0000256" key="5">
    <source>
        <dbReference type="ARBA" id="ARBA00022692"/>
    </source>
</evidence>
<dbReference type="RefSeq" id="WP_066160058.1">
    <property type="nucleotide sequence ID" value="NZ_CP020814.1"/>
</dbReference>
<evidence type="ECO:0000256" key="4">
    <source>
        <dbReference type="ARBA" id="ARBA00022519"/>
    </source>
</evidence>
<evidence type="ECO:0000256" key="3">
    <source>
        <dbReference type="ARBA" id="ARBA00022475"/>
    </source>
</evidence>
<dbReference type="PANTHER" id="PTHR35011:SF11">
    <property type="entry name" value="TRAP TRANSPORTER SMALL PERMEASE PROTEIN"/>
    <property type="match status" value="1"/>
</dbReference>
<dbReference type="GO" id="GO:0015740">
    <property type="term" value="P:C4-dicarboxylate transport"/>
    <property type="evidence" value="ECO:0007669"/>
    <property type="project" value="TreeGrafter"/>
</dbReference>
<dbReference type="Proteomes" id="UP000193006">
    <property type="component" value="Chromosome"/>
</dbReference>
<feature type="transmembrane region" description="Helical" evidence="9">
    <location>
        <begin position="130"/>
        <end position="151"/>
    </location>
</feature>